<evidence type="ECO:0000313" key="2">
    <source>
        <dbReference type="EMBL" id="EQB34293.1"/>
    </source>
</evidence>
<dbReference type="STRING" id="1172190.M947_11690"/>
<dbReference type="eggNOG" id="COG3950">
    <property type="taxonomic scope" value="Bacteria"/>
</dbReference>
<accession>T0KLP3</accession>
<name>T0KLP3_9BACT</name>
<dbReference type="PATRIC" id="fig|1172190.3.peg.2250"/>
<evidence type="ECO:0000313" key="3">
    <source>
        <dbReference type="Proteomes" id="UP000015520"/>
    </source>
</evidence>
<dbReference type="Proteomes" id="UP000015520">
    <property type="component" value="Unassembled WGS sequence"/>
</dbReference>
<evidence type="ECO:0008006" key="4">
    <source>
        <dbReference type="Google" id="ProtNLM"/>
    </source>
</evidence>
<protein>
    <recommendedName>
        <fullName evidence="4">AAA domain-containing protein</fullName>
    </recommendedName>
</protein>
<proteinExistence type="predicted"/>
<dbReference type="SUPFAM" id="SSF52540">
    <property type="entry name" value="P-loop containing nucleoside triphosphate hydrolases"/>
    <property type="match status" value="1"/>
</dbReference>
<dbReference type="RefSeq" id="WP_021288569.1">
    <property type="nucleotide sequence ID" value="NZ_AUPZ01000023.1"/>
</dbReference>
<evidence type="ECO:0000256" key="1">
    <source>
        <dbReference type="SAM" id="Coils"/>
    </source>
</evidence>
<dbReference type="OrthoDB" id="997844at2"/>
<dbReference type="Gene3D" id="3.40.50.300">
    <property type="entry name" value="P-loop containing nucleotide triphosphate hydrolases"/>
    <property type="match status" value="2"/>
</dbReference>
<reference evidence="2 3" key="1">
    <citation type="submission" date="2013-07" db="EMBL/GenBank/DDBJ databases">
        <title>Sulfurimonas hongkongensis AST-10 Genome Sequencing.</title>
        <authorList>
            <person name="Cai L."/>
            <person name="Zhang T."/>
        </authorList>
    </citation>
    <scope>NUCLEOTIDE SEQUENCE [LARGE SCALE GENOMIC DNA]</scope>
    <source>
        <strain evidence="2 3">AST-10</strain>
    </source>
</reference>
<dbReference type="EMBL" id="AUPZ01000023">
    <property type="protein sequence ID" value="EQB34293.1"/>
    <property type="molecule type" value="Genomic_DNA"/>
</dbReference>
<sequence>MYKKIKKLFQFFNINQEEIPLFLKDFKITYADIQDEKSFLEKVDEKLLDFIAKELKINRDWFYENSEYIIKEESGFYKRYNFFCDEILSKYPSQLYIITQRQPNKEIDEKEDDNHFEIVAEYTLSFNNKIISRYETFETSGCRWGYWRCRWELKKLLLCLNKHHFIGHVAGYVCPENFFEKLKKFKQGELSFNDFIDKAHGYGWYPEDYIEFKTSNVQAKEEEELAKIIKELDKKSNKTIDKTKLLKKETNDYILYENQENNFRLEELAKELSNKLQTKFMLLEDDKTLYTDNEYILQLLRFDFSDMSSDILVFTDLVSENINISYDTLREDNLSSREYHFRIKWYYLYKVVADILYFYSKNVIHTSFNEFPNNESFGEKLYNLLSNSNMFKENNSWIDDFQDLKSVDPIHLFVSFNSANQKETTRLKRILALLKTFEKELSFMSSITKINLSKIIDSIEKFGIDFVGCPTPMAVHILSQRNKDDQNILWDMFFNLINAKEVDFQKIKTLYGIDITSFTIFMFWIRPLSYISLDKNTFSLLENNNKIKELPQSYSNYEKLLTKKSQLLYISLSKIGWSGEYQATLSKYEKEELDSYLKNDNDNLQELKLEKNEFELIAIKVLKNSDEKYTKNLVENHYYKLNNMYEINDDKILKKEALQNIYSTSNNYINICAIVGKNGSGKSTLAEVLFGFIYNLSINQNATKEMNQYKIIDLNLEVIFKHDVIYKVVFEDSQLEVMKYNEKDETWSPYKEFNLNQFFYTIGINYSIYANNEKLMGDWIGKIFHKNDAYQTPIVLEPFRNDGNIDINKQSALAKQRLVVNLLKPMDENKEYSLQKLRYSKDYCIAKKLKFTFNYLKIVQNENKKVSEEIIYKNNEIRIKYSEISKDNEIILQLFEKFSISQKIEFDFKKPIKEHSFLGKIQLYILKKTVTIVYRYERYERYKEFENIKELVTILHDDNSHITHKLKRAVYFLKYDLLEKKEIFEININKLSEEIDIFLSNNKEKSFHQLTPPSFYEVEILLGGDKKKKRTKEFISFDTLSSGEKQRILFINALIYHLENINSSVEQAYKYRYVNIILDEIELYYHPEYQRQHLNFLLHNLSKADISQIYGVNIIFITHSPFILTDVVNKNVLFLDNNATIKTFGANMFDIFQDGFFVENSIGSFSEEYIKTISLILSYFQAINLENIFLLRRLLGEWYSVRNENITEEEMKAEDEKLFAAIRLNKLKSLKEIFAKNDILYRKYSYLIDEKNNFIIDKLDLYIELIGDEVIRKHLLHIYKGLL</sequence>
<organism evidence="2 3">
    <name type="scientific">Sulfurimonas hongkongensis</name>
    <dbReference type="NCBI Taxonomy" id="1172190"/>
    <lineage>
        <taxon>Bacteria</taxon>
        <taxon>Pseudomonadati</taxon>
        <taxon>Campylobacterota</taxon>
        <taxon>Epsilonproteobacteria</taxon>
        <taxon>Campylobacterales</taxon>
        <taxon>Sulfurimonadaceae</taxon>
        <taxon>Sulfurimonas</taxon>
    </lineage>
</organism>
<feature type="coiled-coil region" evidence="1">
    <location>
        <begin position="590"/>
        <end position="617"/>
    </location>
</feature>
<keyword evidence="3" id="KW-1185">Reference proteome</keyword>
<keyword evidence="1" id="KW-0175">Coiled coil</keyword>
<comment type="caution">
    <text evidence="2">The sequence shown here is derived from an EMBL/GenBank/DDBJ whole genome shotgun (WGS) entry which is preliminary data.</text>
</comment>
<gene>
    <name evidence="2" type="ORF">M947_11690</name>
</gene>
<dbReference type="InterPro" id="IPR027417">
    <property type="entry name" value="P-loop_NTPase"/>
</dbReference>